<dbReference type="SUPFAM" id="SSF82171">
    <property type="entry name" value="DPP6 N-terminal domain-like"/>
    <property type="match status" value="1"/>
</dbReference>
<dbReference type="InterPro" id="IPR056823">
    <property type="entry name" value="TEN-like_YD-shell"/>
</dbReference>
<dbReference type="PANTHER" id="PTHR32305">
    <property type="match status" value="1"/>
</dbReference>
<keyword evidence="4" id="KW-0677">Repeat</keyword>
<dbReference type="Pfam" id="PF05593">
    <property type="entry name" value="RHS_repeat"/>
    <property type="match status" value="4"/>
</dbReference>
<comment type="subcellular location">
    <subcellularLocation>
        <location evidence="1">Secreted</location>
    </subcellularLocation>
</comment>
<feature type="domain" description="Teneurin-like YD-shell" evidence="7">
    <location>
        <begin position="1592"/>
        <end position="1816"/>
    </location>
</feature>
<keyword evidence="2" id="KW-0964">Secreted</keyword>
<dbReference type="Gene3D" id="2.180.10.10">
    <property type="entry name" value="RHS repeat-associated core"/>
    <property type="match status" value="2"/>
</dbReference>
<evidence type="ECO:0000259" key="6">
    <source>
        <dbReference type="Pfam" id="PF24517"/>
    </source>
</evidence>
<dbReference type="Gene3D" id="2.60.120.260">
    <property type="entry name" value="Galactose-binding domain-like"/>
    <property type="match status" value="3"/>
</dbReference>
<dbReference type="NCBIfam" id="TIGR03696">
    <property type="entry name" value="Rhs_assc_core"/>
    <property type="match status" value="1"/>
</dbReference>
<dbReference type="InterPro" id="IPR055372">
    <property type="entry name" value="CBM96"/>
</dbReference>
<comment type="caution">
    <text evidence="8">The sequence shown here is derived from an EMBL/GenBank/DDBJ whole genome shotgun (WGS) entry which is preliminary data.</text>
</comment>
<dbReference type="RefSeq" id="WP_380024871.1">
    <property type="nucleotide sequence ID" value="NZ_JBHSHC010000038.1"/>
</dbReference>
<dbReference type="Pfam" id="PF24517">
    <property type="entry name" value="CBM96"/>
    <property type="match status" value="1"/>
</dbReference>
<evidence type="ECO:0000256" key="4">
    <source>
        <dbReference type="ARBA" id="ARBA00022737"/>
    </source>
</evidence>
<dbReference type="InterPro" id="IPR006530">
    <property type="entry name" value="YD"/>
</dbReference>
<keyword evidence="9" id="KW-1185">Reference proteome</keyword>
<evidence type="ECO:0000313" key="9">
    <source>
        <dbReference type="Proteomes" id="UP001596002"/>
    </source>
</evidence>
<proteinExistence type="predicted"/>
<dbReference type="InterPro" id="IPR031325">
    <property type="entry name" value="RHS_repeat"/>
</dbReference>
<dbReference type="Pfam" id="PF20148">
    <property type="entry name" value="DUF6531"/>
    <property type="match status" value="1"/>
</dbReference>
<evidence type="ECO:0000259" key="7">
    <source>
        <dbReference type="Pfam" id="PF25023"/>
    </source>
</evidence>
<accession>A0ABV9PZK8</accession>
<dbReference type="InterPro" id="IPR050708">
    <property type="entry name" value="T6SS_VgrG/RHS"/>
</dbReference>
<evidence type="ECO:0000256" key="3">
    <source>
        <dbReference type="ARBA" id="ARBA00022729"/>
    </source>
</evidence>
<sequence length="2051" mass="220647">MEPVHYKDGQTGKWLPIDSNLASDSNGTYKNKSNKFSVDLPPVANGGFFRVAEKGSALSFRPTFGLAVKGIAKGNRIDYVNAATDTDLSYAVIPNGLKETIVLKSAKAPTTFSYELKLENLTYQPQPDGTVAFYKTGEKGPLFVLQKPFLVDAKHRSITASYQLRTDGAGNVVLDVVVDPNWVKDPNRAFPIELDPTVVTKDSPKVDDTFISSLNPNSNYGNWSHIYVGQAVNYGTTRSLYWFNLPSIPSGAVISSATLTVTNTTVYVTNQAPVVEAHRITQDWTGNSVTWSNQPTVGGVDGSYTASNTTPANWDIPITGLVREWYNGTQANYGVELKYADETLVVRELLATDDPNTPANHPYLTVNYTVDGLGKQPFWTFDGPVNMGNRNLVLSATDISFPGRRVAVSLKRTYNSRSSYEGPFGYGWNSVIDMRLNVPVGGPARLIDGDRTVHYFAQNLDGSYASPPGLFWNLSVSGNTATVITADYTQYIFDKSSGKIKEIRDASGNSLTFSYNASGQVTSIQDAASHAISLAYNANGKVDSATDPAGRKWMYGYDGNGNLMQVTAPDGTAVQYRYDSNHNLIASVSPKGTVTYYSYTPDDRVMAINPINAVTNANFEVDADGDGLPDHFSLAGGQSGQASLDATSGSNFGKTLKINTSSANPSNYTVFVSDPIPVDPSRTYTLSGYLKATQTSGTQTTVLSLLAYDAAGNSLGEFGRTALSGPQNWQRVTATVPSANFAALPANTATVYVKVAAASTNGSGTSWFDAVQVEEGASATDFVSGSQYTANPSTMQSASYDGEGNKILYTYNDNQNVTKSQLDPSGLNLTDTFTWDPNIPNTLASHQDPRLNTWSFSYDAASGNLVQVTDPKGGKQSFQWDQKSNLTQYTGVNGGTYKNTYDNGSNNLTARDPYATSQAQENDSYGNVVKETNLLGWADNLIDNSSFEGAVQSNGLPVRFGYSAGQQNTWSLSSDAVFGNQSLNLSASSGNAQAYTVIVSDPVPADTSADYVLSGYLKSAQTSGTQSTVLSVLAYDSAGAQLGEVGRLNPQGAANWQRWSTIIRGADFPAGTAAIRVKLAVSNGTGAGNSLFDAIQLQKNPVDTAYNLVDNASFERGFTWPDNWSPSSLGTNTWESSPNVYAGGRAVSIANATNWSGITYGNFIPYDSTKTYNLTAFVKTSGLSAQVAHIKIEEYDANQTLIGQAASQSLTGTNDWQRLSAELVAGSAVAGTKYIRPVLMTGNATGTVYFDNVRLQVGKVTTQYSYDSSNTWVTQKTDPVGNSTSYSYDRAGNVTQQTDPLGNITTSTYDSMNRVTSVAPPGNDLKVSYGYDANGNLVSITSTDPTGATVYNQTKLAYNPLDQVSSLTDPLNRQTTYTYTPAGRLKEILTPNNNRLSFSYDKANRLTDVSFNGTTRYQYGLDANGNVTSVKDLAQNRTWTAAYDPLNRMTSWADGVGTISYTLDASGNVTQNQLTVGTLTKTQSATYNQVNQPVTVTDADGKVSKFLFNENKQLSMLQSGNGVTERLAYDNAYRVTEVRNQTSTGQVLSTFQYGYNANGQITSITDHTGQTRSYTYTAKGQLASETLPNGNTVTYTYDPLGNLTQRQEKQPDGTIVKTTTYQYDAANQLVVVDGDVSKPWTYDQNGNVTWNRVYNYKWDAANRLVEVDDAAGGVIATYQYDDRGRRVQQTVNGQVTKFLYDGKSNRVLAEFDGSGTVTKYYTWSPAGQLLSLTVNGTTYYTVRNAHGDIVQVTDGNGVVVASYTYDAWGKLLSQSGPAASLNPYRYAGYRYDDATGLYYLNGRYYDPAVGRFLSVDPATLLPDYTYAGNNPLSYVDPDGQWILDVAFLVYDVVSFIQNPTWENAAWIAFDVVSTAIPVGSLSLAARAAKAAGEAAHVAEGARIVGEADRIASKGAGAVSGTRAGEGIATAATTGTGKRLLDKPVAGDNIGSMLKPRYSTDFVVSPGGTAVPVPKGATGPGPVNNGKGFSYTGGSGGHGFDKRVTGVRIMDPTNRYPNGYAVYMNRMGQTVNPFTGRTTQGKTDPWGHIPLK</sequence>
<evidence type="ECO:0000259" key="5">
    <source>
        <dbReference type="Pfam" id="PF20148"/>
    </source>
</evidence>
<dbReference type="InterPro" id="IPR045351">
    <property type="entry name" value="DUF6531"/>
</dbReference>
<dbReference type="EMBL" id="JBHSHC010000038">
    <property type="protein sequence ID" value="MFC4766979.1"/>
    <property type="molecule type" value="Genomic_DNA"/>
</dbReference>
<gene>
    <name evidence="8" type="ORF">ACFO8Q_06300</name>
</gene>
<feature type="domain" description="Carbohydrate-binding module family 96" evidence="6">
    <location>
        <begin position="202"/>
        <end position="338"/>
    </location>
</feature>
<dbReference type="PANTHER" id="PTHR32305:SF17">
    <property type="entry name" value="TRNA NUCLEASE WAPA"/>
    <property type="match status" value="1"/>
</dbReference>
<name>A0ABV9PZK8_9BACL</name>
<evidence type="ECO:0000256" key="2">
    <source>
        <dbReference type="ARBA" id="ARBA00022525"/>
    </source>
</evidence>
<keyword evidence="3" id="KW-0732">Signal</keyword>
<evidence type="ECO:0000256" key="1">
    <source>
        <dbReference type="ARBA" id="ARBA00004613"/>
    </source>
</evidence>
<reference evidence="9" key="1">
    <citation type="journal article" date="2019" name="Int. J. Syst. Evol. Microbiol.">
        <title>The Global Catalogue of Microorganisms (GCM) 10K type strain sequencing project: providing services to taxonomists for standard genome sequencing and annotation.</title>
        <authorList>
            <consortium name="The Broad Institute Genomics Platform"/>
            <consortium name="The Broad Institute Genome Sequencing Center for Infectious Disease"/>
            <person name="Wu L."/>
            <person name="Ma J."/>
        </authorList>
    </citation>
    <scope>NUCLEOTIDE SEQUENCE [LARGE SCALE GENOMIC DNA]</scope>
    <source>
        <strain evidence="9">WYCCWR 12678</strain>
    </source>
</reference>
<dbReference type="Pfam" id="PF25023">
    <property type="entry name" value="TEN_YD-shell"/>
    <property type="match status" value="2"/>
</dbReference>
<dbReference type="NCBIfam" id="TIGR01643">
    <property type="entry name" value="YD_repeat_2x"/>
    <property type="match status" value="9"/>
</dbReference>
<dbReference type="Gene3D" id="3.90.930.1">
    <property type="match status" value="1"/>
</dbReference>
<evidence type="ECO:0000313" key="8">
    <source>
        <dbReference type="EMBL" id="MFC4766979.1"/>
    </source>
</evidence>
<dbReference type="InterPro" id="IPR022385">
    <property type="entry name" value="Rhs_assc_core"/>
</dbReference>
<dbReference type="NCBIfam" id="NF033679">
    <property type="entry name" value="DNRLRE_dom"/>
    <property type="match status" value="1"/>
</dbReference>
<organism evidence="8 9">
    <name type="scientific">Effusibacillus consociatus</name>
    <dbReference type="NCBI Taxonomy" id="1117041"/>
    <lineage>
        <taxon>Bacteria</taxon>
        <taxon>Bacillati</taxon>
        <taxon>Bacillota</taxon>
        <taxon>Bacilli</taxon>
        <taxon>Bacillales</taxon>
        <taxon>Alicyclobacillaceae</taxon>
        <taxon>Effusibacillus</taxon>
    </lineage>
</organism>
<feature type="domain" description="DUF6531" evidence="5">
    <location>
        <begin position="383"/>
        <end position="456"/>
    </location>
</feature>
<feature type="domain" description="Teneurin-like YD-shell" evidence="7">
    <location>
        <begin position="496"/>
        <end position="601"/>
    </location>
</feature>
<protein>
    <submittedName>
        <fullName evidence="8">DNRLRE domain-containing protein</fullName>
    </submittedName>
</protein>
<dbReference type="Proteomes" id="UP001596002">
    <property type="component" value="Unassembled WGS sequence"/>
</dbReference>